<dbReference type="Proteomes" id="UP001470023">
    <property type="component" value="Unassembled WGS sequence"/>
</dbReference>
<feature type="domain" description="Peptidase S8/S53" evidence="7">
    <location>
        <begin position="182"/>
        <end position="424"/>
    </location>
</feature>
<dbReference type="RefSeq" id="WP_079192447.1">
    <property type="nucleotide sequence ID" value="NZ_JBEOYA010000067.1"/>
</dbReference>
<proteinExistence type="inferred from homology"/>
<evidence type="ECO:0000256" key="2">
    <source>
        <dbReference type="ARBA" id="ARBA00022670"/>
    </source>
</evidence>
<dbReference type="PANTHER" id="PTHR43806">
    <property type="entry name" value="PEPTIDASE S8"/>
    <property type="match status" value="1"/>
</dbReference>
<evidence type="ECO:0000313" key="8">
    <source>
        <dbReference type="EMBL" id="MER6427030.1"/>
    </source>
</evidence>
<dbReference type="PRINTS" id="PR00723">
    <property type="entry name" value="SUBTILISIN"/>
</dbReference>
<dbReference type="InterPro" id="IPR050131">
    <property type="entry name" value="Peptidase_S8_subtilisin-like"/>
</dbReference>
<dbReference type="InterPro" id="IPR023828">
    <property type="entry name" value="Peptidase_S8_Ser-AS"/>
</dbReference>
<dbReference type="InterPro" id="IPR036852">
    <property type="entry name" value="Peptidase_S8/S53_dom_sf"/>
</dbReference>
<feature type="active site" description="Charge relay system" evidence="5">
    <location>
        <position position="191"/>
    </location>
</feature>
<dbReference type="SUPFAM" id="SSF52743">
    <property type="entry name" value="Subtilisin-like"/>
    <property type="match status" value="1"/>
</dbReference>
<accession>A0ABV1TZZ9</accession>
<sequence>MVNGPTGRQPFGEHPERADAGISKQSAEFTGRYVILLDQDEPERGMEALRSSVGISAVERVGGAEAVGAAELLQRPDVSVVFDDLGVAVVSAQPDQRHALVTTAEAEAHIIAAEPERVAYASVITEARQTLTGFYPTYRSDETEVAHHIRAQGAAGRGPAWDEYQMTWGVQATRANWSLLTGRDVKIAVLDTGVDTDHPDLVGRIAETASFVPGQSVEDGHGHGTHCIGTAAGPTEEGFRYGVAGGARVLAGKVLSNRGTGPDGQILAGIAWAVSRGAQVISLSLGSPVEQGELFPQTYETVARRALRRGAVIVAAAGNESRRPGFVAPVGRPANCPSILSVAALGKDLATAPFSCGGINGAGGEVNIAAPGVEVFSAAPDGTYATMDGTSMATPHAAGVLALLTEAHPDASAAELGAQLQSMAHPLPQPARDIGAGLLQAP</sequence>
<name>A0ABV1TZZ9_9ACTN</name>
<dbReference type="EMBL" id="JBEPAZ010000003">
    <property type="protein sequence ID" value="MER6427030.1"/>
    <property type="molecule type" value="Genomic_DNA"/>
</dbReference>
<evidence type="ECO:0000256" key="1">
    <source>
        <dbReference type="ARBA" id="ARBA00011073"/>
    </source>
</evidence>
<feature type="active site" description="Charge relay system" evidence="5">
    <location>
        <position position="391"/>
    </location>
</feature>
<evidence type="ECO:0000256" key="5">
    <source>
        <dbReference type="PROSITE-ProRule" id="PRU01240"/>
    </source>
</evidence>
<gene>
    <name evidence="8" type="ORF">ABT272_04670</name>
</gene>
<dbReference type="InterPro" id="IPR023827">
    <property type="entry name" value="Peptidase_S8_Asp-AS"/>
</dbReference>
<dbReference type="Gene3D" id="3.40.50.200">
    <property type="entry name" value="Peptidase S8/S53 domain"/>
    <property type="match status" value="1"/>
</dbReference>
<keyword evidence="9" id="KW-1185">Reference proteome</keyword>
<comment type="similarity">
    <text evidence="1 5 6">Belongs to the peptidase S8 family.</text>
</comment>
<evidence type="ECO:0000259" key="7">
    <source>
        <dbReference type="Pfam" id="PF00082"/>
    </source>
</evidence>
<dbReference type="CDD" id="cd07480">
    <property type="entry name" value="Peptidases_S8_12"/>
    <property type="match status" value="1"/>
</dbReference>
<dbReference type="PANTHER" id="PTHR43806:SF11">
    <property type="entry name" value="CEREVISIN-RELATED"/>
    <property type="match status" value="1"/>
</dbReference>
<dbReference type="PROSITE" id="PS51892">
    <property type="entry name" value="SUBTILASE"/>
    <property type="match status" value="1"/>
</dbReference>
<keyword evidence="2 5" id="KW-0645">Protease</keyword>
<evidence type="ECO:0000256" key="3">
    <source>
        <dbReference type="ARBA" id="ARBA00022801"/>
    </source>
</evidence>
<comment type="caution">
    <text evidence="8">The sequence shown here is derived from an EMBL/GenBank/DDBJ whole genome shotgun (WGS) entry which is preliminary data.</text>
</comment>
<protein>
    <submittedName>
        <fullName evidence="8">S8 family serine peptidase</fullName>
    </submittedName>
</protein>
<evidence type="ECO:0000313" key="9">
    <source>
        <dbReference type="Proteomes" id="UP001470023"/>
    </source>
</evidence>
<dbReference type="Pfam" id="PF00082">
    <property type="entry name" value="Peptidase_S8"/>
    <property type="match status" value="1"/>
</dbReference>
<dbReference type="PROSITE" id="PS00136">
    <property type="entry name" value="SUBTILASE_ASP"/>
    <property type="match status" value="1"/>
</dbReference>
<dbReference type="PROSITE" id="PS00138">
    <property type="entry name" value="SUBTILASE_SER"/>
    <property type="match status" value="1"/>
</dbReference>
<evidence type="ECO:0000256" key="6">
    <source>
        <dbReference type="RuleBase" id="RU003355"/>
    </source>
</evidence>
<dbReference type="InterPro" id="IPR000209">
    <property type="entry name" value="Peptidase_S8/S53_dom"/>
</dbReference>
<keyword evidence="4 5" id="KW-0720">Serine protease</keyword>
<organism evidence="8 9">
    <name type="scientific">Streptomyces sp. 900105245</name>
    <dbReference type="NCBI Taxonomy" id="3154379"/>
    <lineage>
        <taxon>Bacteria</taxon>
        <taxon>Bacillati</taxon>
        <taxon>Actinomycetota</taxon>
        <taxon>Actinomycetes</taxon>
        <taxon>Kitasatosporales</taxon>
        <taxon>Streptomycetaceae</taxon>
        <taxon>Streptomyces</taxon>
    </lineage>
</organism>
<evidence type="ECO:0000256" key="4">
    <source>
        <dbReference type="ARBA" id="ARBA00022825"/>
    </source>
</evidence>
<dbReference type="InterPro" id="IPR015500">
    <property type="entry name" value="Peptidase_S8_subtilisin-rel"/>
</dbReference>
<reference evidence="8 9" key="1">
    <citation type="submission" date="2024-06" db="EMBL/GenBank/DDBJ databases">
        <title>The Natural Products Discovery Center: Release of the First 8490 Sequenced Strains for Exploring Actinobacteria Biosynthetic Diversity.</title>
        <authorList>
            <person name="Kalkreuter E."/>
            <person name="Kautsar S.A."/>
            <person name="Yang D."/>
            <person name="Bader C.D."/>
            <person name="Teijaro C.N."/>
            <person name="Fluegel L."/>
            <person name="Davis C.M."/>
            <person name="Simpson J.R."/>
            <person name="Lauterbach L."/>
            <person name="Steele A.D."/>
            <person name="Gui C."/>
            <person name="Meng S."/>
            <person name="Li G."/>
            <person name="Viehrig K."/>
            <person name="Ye F."/>
            <person name="Su P."/>
            <person name="Kiefer A.F."/>
            <person name="Nichols A."/>
            <person name="Cepeda A.J."/>
            <person name="Yan W."/>
            <person name="Fan B."/>
            <person name="Jiang Y."/>
            <person name="Adhikari A."/>
            <person name="Zheng C.-J."/>
            <person name="Schuster L."/>
            <person name="Cowan T.M."/>
            <person name="Smanski M.J."/>
            <person name="Chevrette M.G."/>
            <person name="De Carvalho L.P.S."/>
            <person name="Shen B."/>
        </authorList>
    </citation>
    <scope>NUCLEOTIDE SEQUENCE [LARGE SCALE GENOMIC DNA]</scope>
    <source>
        <strain evidence="8 9">NPDC001166</strain>
    </source>
</reference>
<feature type="active site" description="Charge relay system" evidence="5">
    <location>
        <position position="223"/>
    </location>
</feature>
<keyword evidence="3 5" id="KW-0378">Hydrolase</keyword>